<dbReference type="AlphaFoldDB" id="A0A1G6HAP3"/>
<sequence length="101" mass="10215">MTVQPPATTDPGKTLGIVGLIASIPFNVIGLIISIVALVQSKKAGYRNAPAVVGIIIGAVLTLATVVVIIVVMVIAFSFVGNCAELGPGIHEVNGVAYTCS</sequence>
<evidence type="ECO:0008006" key="4">
    <source>
        <dbReference type="Google" id="ProtNLM"/>
    </source>
</evidence>
<dbReference type="EMBL" id="FMYG01000002">
    <property type="protein sequence ID" value="SDB91214.1"/>
    <property type="molecule type" value="Genomic_DNA"/>
</dbReference>
<keyword evidence="1" id="KW-1133">Transmembrane helix</keyword>
<gene>
    <name evidence="2" type="ORF">SAMN05216418_0978</name>
</gene>
<accession>A0A1G6HAP3</accession>
<keyword evidence="1" id="KW-0472">Membrane</keyword>
<dbReference type="RefSeq" id="WP_058231257.1">
    <property type="nucleotide sequence ID" value="NZ_FMYG01000002.1"/>
</dbReference>
<dbReference type="STRING" id="993073.AS029_03670"/>
<evidence type="ECO:0000313" key="3">
    <source>
        <dbReference type="Proteomes" id="UP000183203"/>
    </source>
</evidence>
<evidence type="ECO:0000313" key="2">
    <source>
        <dbReference type="EMBL" id="SDB91214.1"/>
    </source>
</evidence>
<evidence type="ECO:0000256" key="1">
    <source>
        <dbReference type="SAM" id="Phobius"/>
    </source>
</evidence>
<dbReference type="OrthoDB" id="4775598at2"/>
<proteinExistence type="predicted"/>
<organism evidence="2 3">
    <name type="scientific">Microbacterium enclense</name>
    <dbReference type="NCBI Taxonomy" id="993073"/>
    <lineage>
        <taxon>Bacteria</taxon>
        <taxon>Bacillati</taxon>
        <taxon>Actinomycetota</taxon>
        <taxon>Actinomycetes</taxon>
        <taxon>Micrococcales</taxon>
        <taxon>Microbacteriaceae</taxon>
        <taxon>Microbacterium</taxon>
    </lineage>
</organism>
<feature type="transmembrane region" description="Helical" evidence="1">
    <location>
        <begin position="51"/>
        <end position="79"/>
    </location>
</feature>
<feature type="transmembrane region" description="Helical" evidence="1">
    <location>
        <begin position="15"/>
        <end position="39"/>
    </location>
</feature>
<protein>
    <recommendedName>
        <fullName evidence="4">DUF4190 domain-containing protein</fullName>
    </recommendedName>
</protein>
<keyword evidence="1" id="KW-0812">Transmembrane</keyword>
<name>A0A1G6HAP3_9MICO</name>
<dbReference type="Proteomes" id="UP000183203">
    <property type="component" value="Unassembled WGS sequence"/>
</dbReference>
<reference evidence="2 3" key="1">
    <citation type="submission" date="2016-09" db="EMBL/GenBank/DDBJ databases">
        <authorList>
            <person name="Capua I."/>
            <person name="De Benedictis P."/>
            <person name="Joannis T."/>
            <person name="Lombin L.H."/>
            <person name="Cattoli G."/>
        </authorList>
    </citation>
    <scope>NUCLEOTIDE SEQUENCE [LARGE SCALE GENOMIC DNA]</scope>
    <source>
        <strain evidence="2 3">NIO-1002</strain>
    </source>
</reference>